<protein>
    <submittedName>
        <fullName evidence="2">Transcriptional regulator</fullName>
    </submittedName>
</protein>
<evidence type="ECO:0000259" key="1">
    <source>
        <dbReference type="Pfam" id="PF01965"/>
    </source>
</evidence>
<reference evidence="2 3" key="1">
    <citation type="submission" date="2019-07" db="EMBL/GenBank/DDBJ databases">
        <title>Whole genome shotgun sequence of Brevifollis gellanilyticus NBRC 108608.</title>
        <authorList>
            <person name="Hosoyama A."/>
            <person name="Uohara A."/>
            <person name="Ohji S."/>
            <person name="Ichikawa N."/>
        </authorList>
    </citation>
    <scope>NUCLEOTIDE SEQUENCE [LARGE SCALE GENOMIC DNA]</scope>
    <source>
        <strain evidence="2 3">NBRC 108608</strain>
    </source>
</reference>
<keyword evidence="3" id="KW-1185">Reference proteome</keyword>
<feature type="domain" description="DJ-1/PfpI" evidence="1">
    <location>
        <begin position="7"/>
        <end position="160"/>
    </location>
</feature>
<evidence type="ECO:0000313" key="2">
    <source>
        <dbReference type="EMBL" id="GEP43243.1"/>
    </source>
</evidence>
<dbReference type="EMBL" id="BKAG01000016">
    <property type="protein sequence ID" value="GEP43243.1"/>
    <property type="molecule type" value="Genomic_DNA"/>
</dbReference>
<dbReference type="AlphaFoldDB" id="A0A512M967"/>
<dbReference type="GO" id="GO:0006355">
    <property type="term" value="P:regulation of DNA-templated transcription"/>
    <property type="evidence" value="ECO:0007669"/>
    <property type="project" value="TreeGrafter"/>
</dbReference>
<dbReference type="Pfam" id="PF01965">
    <property type="entry name" value="DJ-1_PfpI"/>
    <property type="match status" value="1"/>
</dbReference>
<dbReference type="CDD" id="cd03139">
    <property type="entry name" value="GATase1_PfpI_2"/>
    <property type="match status" value="1"/>
</dbReference>
<evidence type="ECO:0000313" key="3">
    <source>
        <dbReference type="Proteomes" id="UP000321577"/>
    </source>
</evidence>
<dbReference type="InterPro" id="IPR029062">
    <property type="entry name" value="Class_I_gatase-like"/>
</dbReference>
<dbReference type="PANTHER" id="PTHR43130:SF2">
    <property type="entry name" value="DJ-1_PFPI DOMAIN-CONTAINING PROTEIN"/>
    <property type="match status" value="1"/>
</dbReference>
<dbReference type="RefSeq" id="WP_146850825.1">
    <property type="nucleotide sequence ID" value="NZ_BKAG01000016.1"/>
</dbReference>
<proteinExistence type="predicted"/>
<dbReference type="Proteomes" id="UP000321577">
    <property type="component" value="Unassembled WGS sequence"/>
</dbReference>
<dbReference type="InterPro" id="IPR002818">
    <property type="entry name" value="DJ-1/PfpI"/>
</dbReference>
<dbReference type="Gene3D" id="3.40.50.880">
    <property type="match status" value="1"/>
</dbReference>
<name>A0A512M967_9BACT</name>
<accession>A0A512M967</accession>
<comment type="caution">
    <text evidence="2">The sequence shown here is derived from an EMBL/GenBank/DDBJ whole genome shotgun (WGS) entry which is preliminary data.</text>
</comment>
<organism evidence="2 3">
    <name type="scientific">Brevifollis gellanilyticus</name>
    <dbReference type="NCBI Taxonomy" id="748831"/>
    <lineage>
        <taxon>Bacteria</taxon>
        <taxon>Pseudomonadati</taxon>
        <taxon>Verrucomicrobiota</taxon>
        <taxon>Verrucomicrobiia</taxon>
        <taxon>Verrucomicrobiales</taxon>
        <taxon>Verrucomicrobiaceae</taxon>
    </lineage>
</organism>
<gene>
    <name evidence="2" type="ORF">BGE01nite_25340</name>
</gene>
<dbReference type="SUPFAM" id="SSF52317">
    <property type="entry name" value="Class I glutamine amidotransferase-like"/>
    <property type="match status" value="1"/>
</dbReference>
<dbReference type="PANTHER" id="PTHR43130">
    <property type="entry name" value="ARAC-FAMILY TRANSCRIPTIONAL REGULATOR"/>
    <property type="match status" value="1"/>
</dbReference>
<dbReference type="OrthoDB" id="9803764at2"/>
<sequence>MSGPINRIVVPLFPDFDILDVCGPFAMFSSVAGASGVQPVLAAQNAGPVKCLQGVDIGAQIALPSLSETDALWVPGGYGPGFNEQISEDSQVRKWLQEEGPKAGYVCSVCTGAIIIAAAGLLKGYTATTHWMFQQSLSIFPGVRLASGYPRYWIDRNRITGGGISSGLDASLAVIAVLSGSAYAMQAQLINQYAPDPPFNAGSPLTASPEVLGNVFKGPGDGVGTLESVVEAFLASQKQP</sequence>
<dbReference type="InterPro" id="IPR052158">
    <property type="entry name" value="INH-QAR"/>
</dbReference>